<proteinExistence type="predicted"/>
<dbReference type="Proteomes" id="UP000294848">
    <property type="component" value="Unassembled WGS sequence"/>
</dbReference>
<name>A0A4R6HB56_9BACT</name>
<dbReference type="RefSeq" id="WP_208111661.1">
    <property type="nucleotide sequence ID" value="NZ_SNWI01000001.1"/>
</dbReference>
<dbReference type="EMBL" id="SNWI01000001">
    <property type="protein sequence ID" value="TDO05394.1"/>
    <property type="molecule type" value="Genomic_DNA"/>
</dbReference>
<comment type="caution">
    <text evidence="2">The sequence shown here is derived from an EMBL/GenBank/DDBJ whole genome shotgun (WGS) entry which is preliminary data.</text>
</comment>
<dbReference type="Pfam" id="PF26395">
    <property type="entry name" value="E2-CBASS"/>
    <property type="match status" value="1"/>
</dbReference>
<accession>A0A4R6HB56</accession>
<dbReference type="AlphaFoldDB" id="A0A4R6HB56"/>
<sequence length="145" mass="16602">MVTIKSHIINLAVQKGKLQQLFPASSVSISANVLTWKHTLRPSPLGEEYQVKMIYKLAQSPNVFVISPQLRKRQKGDDFNHVYDEGKQWLCLYYKKAREWNSGMLLADIVVPWISEWLFHYEIWSVTGKWNGGGISHGTAKGIDD</sequence>
<evidence type="ECO:0000259" key="1">
    <source>
        <dbReference type="Pfam" id="PF26395"/>
    </source>
</evidence>
<gene>
    <name evidence="2" type="ORF">DET52_101754</name>
</gene>
<reference evidence="2 3" key="1">
    <citation type="submission" date="2019-03" db="EMBL/GenBank/DDBJ databases">
        <title>Freshwater and sediment microbial communities from various areas in North America, analyzing microbe dynamics in response to fracking.</title>
        <authorList>
            <person name="Lamendella R."/>
        </authorList>
    </citation>
    <scope>NUCLEOTIDE SEQUENCE [LARGE SCALE GENOMIC DNA]</scope>
    <source>
        <strain evidence="2 3">114D</strain>
    </source>
</reference>
<evidence type="ECO:0000313" key="2">
    <source>
        <dbReference type="EMBL" id="TDO05394.1"/>
    </source>
</evidence>
<evidence type="ECO:0000313" key="3">
    <source>
        <dbReference type="Proteomes" id="UP000294848"/>
    </source>
</evidence>
<feature type="domain" description="Type II CBASS E2 protein" evidence="1">
    <location>
        <begin position="14"/>
        <end position="137"/>
    </location>
</feature>
<dbReference type="InterPro" id="IPR058588">
    <property type="entry name" value="E2-CBASS"/>
</dbReference>
<protein>
    <recommendedName>
        <fullName evidence="1">Type II CBASS E2 protein domain-containing protein</fullName>
    </recommendedName>
</protein>
<organism evidence="2 3">
    <name type="scientific">Sunxiuqinia elliptica</name>
    <dbReference type="NCBI Taxonomy" id="655355"/>
    <lineage>
        <taxon>Bacteria</taxon>
        <taxon>Pseudomonadati</taxon>
        <taxon>Bacteroidota</taxon>
        <taxon>Bacteroidia</taxon>
        <taxon>Marinilabiliales</taxon>
        <taxon>Prolixibacteraceae</taxon>
        <taxon>Sunxiuqinia</taxon>
    </lineage>
</organism>